<protein>
    <recommendedName>
        <fullName evidence="4">Sulfatase</fullName>
    </recommendedName>
</protein>
<evidence type="ECO:0000313" key="2">
    <source>
        <dbReference type="EMBL" id="SFT16329.1"/>
    </source>
</evidence>
<dbReference type="EMBL" id="FOZW01000012">
    <property type="protein sequence ID" value="SFT16329.1"/>
    <property type="molecule type" value="Genomic_DNA"/>
</dbReference>
<keyword evidence="1" id="KW-0812">Transmembrane</keyword>
<feature type="transmembrane region" description="Helical" evidence="1">
    <location>
        <begin position="60"/>
        <end position="85"/>
    </location>
</feature>
<name>A0A1I6VRN9_9RHOB</name>
<dbReference type="RefSeq" id="WP_176806790.1">
    <property type="nucleotide sequence ID" value="NZ_FNCL01000012.1"/>
</dbReference>
<evidence type="ECO:0000256" key="1">
    <source>
        <dbReference type="SAM" id="Phobius"/>
    </source>
</evidence>
<feature type="transmembrane region" description="Helical" evidence="1">
    <location>
        <begin position="7"/>
        <end position="25"/>
    </location>
</feature>
<evidence type="ECO:0008006" key="4">
    <source>
        <dbReference type="Google" id="ProtNLM"/>
    </source>
</evidence>
<dbReference type="STRING" id="311180.SAMN04488050_112162"/>
<reference evidence="3" key="1">
    <citation type="submission" date="2016-10" db="EMBL/GenBank/DDBJ databases">
        <authorList>
            <person name="Varghese N."/>
            <person name="Submissions S."/>
        </authorList>
    </citation>
    <scope>NUCLEOTIDE SEQUENCE [LARGE SCALE GENOMIC DNA]</scope>
    <source>
        <strain evidence="3">DSM 26894</strain>
    </source>
</reference>
<feature type="transmembrane region" description="Helical" evidence="1">
    <location>
        <begin position="105"/>
        <end position="132"/>
    </location>
</feature>
<dbReference type="AlphaFoldDB" id="A0A1I6VRN9"/>
<feature type="transmembrane region" description="Helical" evidence="1">
    <location>
        <begin position="152"/>
        <end position="173"/>
    </location>
</feature>
<accession>A0A1I6VRN9</accession>
<proteinExistence type="predicted"/>
<evidence type="ECO:0000313" key="3">
    <source>
        <dbReference type="Proteomes" id="UP000199392"/>
    </source>
</evidence>
<dbReference type="InterPro" id="IPR017850">
    <property type="entry name" value="Alkaline_phosphatase_core_sf"/>
</dbReference>
<dbReference type="Proteomes" id="UP000199392">
    <property type="component" value="Unassembled WGS sequence"/>
</dbReference>
<sequence>MSGVARRWLALLLSAVLVYLLLILPNHPGAMRWRALAVVPLELPVLLLGMLALGARARPLAFAATAALTLMTVLKLADFSAYAAFGRSFDPLADMHLLPAASHLLRGSAGLAGTLAVGAALVLLLGGAMVLLYRALRCWARSGSRLPRGARVLAGGTALVFAGLCAAEIRTALDGWQGWRPPGSAFTARLGAEHIRDFARSRVALADFERAAAADPWGSRDGLLSELDGREVVIVFVESYGRAGFDNPLYAPQHLATLAEGEAALSEAGLAARSGWLTSPVQGGQSWLAHATLAAGVEVSDQRRYRALLASKRQTLFTLAAGAGYRTMAVAPAIVMAWPEGPAIGFQEIRAAADLGYAGLPFNWVTMPDQYTLAAFDREVLARQMQDGAGPDGEGPDGAPLMAEIALISSHAPWTPVPRMVPWDAVGDGSIFDAEATSGPSPKEVWADPDRIRDHYGRSLDYALRTVLSWAALPRGEPPLIIILGDHQPAEFVAQAGGRDVPVHLIGPPQVLRLFDGWDWTEGLRPAGALRAWPMRDFRDRFLAATSSANTDLRADGS</sequence>
<feature type="transmembrane region" description="Helical" evidence="1">
    <location>
        <begin position="31"/>
        <end position="53"/>
    </location>
</feature>
<dbReference type="Gene3D" id="3.40.720.10">
    <property type="entry name" value="Alkaline Phosphatase, subunit A"/>
    <property type="match status" value="1"/>
</dbReference>
<gene>
    <name evidence="2" type="ORF">SAMN04488050_112162</name>
</gene>
<organism evidence="2 3">
    <name type="scientific">Alloyangia pacifica</name>
    <dbReference type="NCBI Taxonomy" id="311180"/>
    <lineage>
        <taxon>Bacteria</taxon>
        <taxon>Pseudomonadati</taxon>
        <taxon>Pseudomonadota</taxon>
        <taxon>Alphaproteobacteria</taxon>
        <taxon>Rhodobacterales</taxon>
        <taxon>Roseobacteraceae</taxon>
        <taxon>Alloyangia</taxon>
    </lineage>
</organism>
<keyword evidence="1" id="KW-1133">Transmembrane helix</keyword>
<keyword evidence="1" id="KW-0472">Membrane</keyword>
<keyword evidence="3" id="KW-1185">Reference proteome</keyword>